<dbReference type="GO" id="GO:0001228">
    <property type="term" value="F:DNA-binding transcription activator activity, RNA polymerase II-specific"/>
    <property type="evidence" value="ECO:0007669"/>
    <property type="project" value="TreeGrafter"/>
</dbReference>
<accession>A0A9P9IMM2</accession>
<dbReference type="PANTHER" id="PTHR47784:SF4">
    <property type="entry name" value="ZN(II)2CYS6 TRANSCRIPTION FACTOR (EUROFUNG)"/>
    <property type="match status" value="1"/>
</dbReference>
<dbReference type="OrthoDB" id="4937900at2759"/>
<dbReference type="InterPro" id="IPR053157">
    <property type="entry name" value="Sterol_Uptake_Regulator"/>
</dbReference>
<evidence type="ECO:0000313" key="3">
    <source>
        <dbReference type="EMBL" id="KAH7125911.1"/>
    </source>
</evidence>
<dbReference type="Pfam" id="PF00172">
    <property type="entry name" value="Zn_clus"/>
    <property type="match status" value="1"/>
</dbReference>
<evidence type="ECO:0000259" key="2">
    <source>
        <dbReference type="Pfam" id="PF00172"/>
    </source>
</evidence>
<reference evidence="3" key="1">
    <citation type="journal article" date="2021" name="Nat. Commun.">
        <title>Genetic determinants of endophytism in the Arabidopsis root mycobiome.</title>
        <authorList>
            <person name="Mesny F."/>
            <person name="Miyauchi S."/>
            <person name="Thiergart T."/>
            <person name="Pickel B."/>
            <person name="Atanasova L."/>
            <person name="Karlsson M."/>
            <person name="Huettel B."/>
            <person name="Barry K.W."/>
            <person name="Haridas S."/>
            <person name="Chen C."/>
            <person name="Bauer D."/>
            <person name="Andreopoulos W."/>
            <person name="Pangilinan J."/>
            <person name="LaButti K."/>
            <person name="Riley R."/>
            <person name="Lipzen A."/>
            <person name="Clum A."/>
            <person name="Drula E."/>
            <person name="Henrissat B."/>
            <person name="Kohler A."/>
            <person name="Grigoriev I.V."/>
            <person name="Martin F.M."/>
            <person name="Hacquard S."/>
        </authorList>
    </citation>
    <scope>NUCLEOTIDE SEQUENCE</scope>
    <source>
        <strain evidence="3">MPI-CAGE-AT-0147</strain>
    </source>
</reference>
<dbReference type="EMBL" id="JAGMUV010000020">
    <property type="protein sequence ID" value="KAH7125911.1"/>
    <property type="molecule type" value="Genomic_DNA"/>
</dbReference>
<dbReference type="GO" id="GO:0008270">
    <property type="term" value="F:zinc ion binding"/>
    <property type="evidence" value="ECO:0007669"/>
    <property type="project" value="InterPro"/>
</dbReference>
<dbReference type="PANTHER" id="PTHR47784">
    <property type="entry name" value="STEROL UPTAKE CONTROL PROTEIN 2"/>
    <property type="match status" value="1"/>
</dbReference>
<proteinExistence type="predicted"/>
<evidence type="ECO:0000313" key="4">
    <source>
        <dbReference type="Proteomes" id="UP000738349"/>
    </source>
</evidence>
<keyword evidence="4" id="KW-1185">Reference proteome</keyword>
<feature type="domain" description="Zn(2)-C6 fungal-type" evidence="2">
    <location>
        <begin position="27"/>
        <end position="52"/>
    </location>
</feature>
<gene>
    <name evidence="3" type="ORF">EDB81DRAFT_910607</name>
</gene>
<sequence>MILFQSCRSFGLVVPIRSPVADAEHAKIHVKCDEMRQQCVNCLTNERHCSYASEQPILAPRTSITNGLLPQPQSQPVFSLQHMSLLVHVTTNPAEFIMCDELSPAIISDILKPALEIHYVMDALHALSALQHSLQNPSRSTNYRLLSIQFQGRAFSLHNDSAIDSSAHGILPRFMFSLLLGYSSLHDTLSSSQKDITIFIKKFGDYLLLIHLDPAQCQGDLSSICTIGVCPQWDRFMELPKEGGFGVGLGKAVARVSMQSKTLQISPMD</sequence>
<comment type="caution">
    <text evidence="3">The sequence shown here is derived from an EMBL/GenBank/DDBJ whole genome shotgun (WGS) entry which is preliminary data.</text>
</comment>
<evidence type="ECO:0000256" key="1">
    <source>
        <dbReference type="ARBA" id="ARBA00023242"/>
    </source>
</evidence>
<dbReference type="CDD" id="cd00067">
    <property type="entry name" value="GAL4"/>
    <property type="match status" value="1"/>
</dbReference>
<organism evidence="3 4">
    <name type="scientific">Dactylonectria macrodidyma</name>
    <dbReference type="NCBI Taxonomy" id="307937"/>
    <lineage>
        <taxon>Eukaryota</taxon>
        <taxon>Fungi</taxon>
        <taxon>Dikarya</taxon>
        <taxon>Ascomycota</taxon>
        <taxon>Pezizomycotina</taxon>
        <taxon>Sordariomycetes</taxon>
        <taxon>Hypocreomycetidae</taxon>
        <taxon>Hypocreales</taxon>
        <taxon>Nectriaceae</taxon>
        <taxon>Dactylonectria</taxon>
    </lineage>
</organism>
<protein>
    <recommendedName>
        <fullName evidence="2">Zn(2)-C6 fungal-type domain-containing protein</fullName>
    </recommendedName>
</protein>
<name>A0A9P9IMM2_9HYPO</name>
<dbReference type="AlphaFoldDB" id="A0A9P9IMM2"/>
<keyword evidence="1" id="KW-0539">Nucleus</keyword>
<dbReference type="Proteomes" id="UP000738349">
    <property type="component" value="Unassembled WGS sequence"/>
</dbReference>
<dbReference type="InterPro" id="IPR001138">
    <property type="entry name" value="Zn2Cys6_DnaBD"/>
</dbReference>